<reference evidence="1 2" key="1">
    <citation type="submission" date="2023-09" db="EMBL/GenBank/DDBJ databases">
        <authorList>
            <person name="Rey-Velasco X."/>
        </authorList>
    </citation>
    <scope>NUCLEOTIDE SEQUENCE [LARGE SCALE GENOMIC DNA]</scope>
    <source>
        <strain evidence="1 2">W311</strain>
    </source>
</reference>
<sequence length="129" mass="14012">MKRRAVNAARRPAEVRLHRAFQGALEFIMRYVLFIGAATAALVSVIASAQERPSPADIHNIIVTATPFDLSADQTPRISAKVDRKKILEQGGAINMPPWSARCETGFAIDKIAIEVAGLCPACRTQQIS</sequence>
<dbReference type="EMBL" id="CP135076">
    <property type="protein sequence ID" value="WNO52408.1"/>
    <property type="molecule type" value="Genomic_DNA"/>
</dbReference>
<organism evidence="1 2">
    <name type="scientific">Stakelama saccharophila</name>
    <dbReference type="NCBI Taxonomy" id="3075605"/>
    <lineage>
        <taxon>Bacteria</taxon>
        <taxon>Pseudomonadati</taxon>
        <taxon>Pseudomonadota</taxon>
        <taxon>Alphaproteobacteria</taxon>
        <taxon>Sphingomonadales</taxon>
        <taxon>Sphingomonadaceae</taxon>
        <taxon>Stakelama</taxon>
    </lineage>
</organism>
<keyword evidence="2" id="KW-1185">Reference proteome</keyword>
<protein>
    <submittedName>
        <fullName evidence="1">Uncharacterized protein</fullName>
    </submittedName>
</protein>
<evidence type="ECO:0000313" key="1">
    <source>
        <dbReference type="EMBL" id="WNO52408.1"/>
    </source>
</evidence>
<dbReference type="RefSeq" id="WP_313912822.1">
    <property type="nucleotide sequence ID" value="NZ_CP135076.1"/>
</dbReference>
<name>A0ABZ0B4V7_9SPHN</name>
<proteinExistence type="predicted"/>
<gene>
    <name evidence="1" type="ORF">RPR59_07915</name>
</gene>
<dbReference type="Proteomes" id="UP001302249">
    <property type="component" value="Chromosome"/>
</dbReference>
<accession>A0ABZ0B4V7</accession>
<evidence type="ECO:0000313" key="2">
    <source>
        <dbReference type="Proteomes" id="UP001302249"/>
    </source>
</evidence>